<keyword evidence="1" id="KW-0285">Flavoprotein</keyword>
<dbReference type="Pfam" id="PF03060">
    <property type="entry name" value="NMO"/>
    <property type="match status" value="2"/>
</dbReference>
<keyword evidence="2" id="KW-0288">FMN</keyword>
<dbReference type="GO" id="GO:0018580">
    <property type="term" value="F:nitronate monooxygenase activity"/>
    <property type="evidence" value="ECO:0007669"/>
    <property type="project" value="InterPro"/>
</dbReference>
<accession>A0AAU3HNZ4</accession>
<dbReference type="SUPFAM" id="SSF51412">
    <property type="entry name" value="Inosine monophosphate dehydrogenase (IMPDH)"/>
    <property type="match status" value="1"/>
</dbReference>
<name>A0AAU3HNZ4_9ACTN</name>
<dbReference type="PANTHER" id="PTHR32332">
    <property type="entry name" value="2-NITROPROPANE DIOXYGENASE"/>
    <property type="match status" value="1"/>
</dbReference>
<dbReference type="PANTHER" id="PTHR32332:SF31">
    <property type="entry name" value="2-NITROPROPANE DIOXYGENASE FAMILY, PUTATIVE (AFU_ORTHOLOGUE AFUA_2G09850)-RELATED"/>
    <property type="match status" value="1"/>
</dbReference>
<dbReference type="AlphaFoldDB" id="A0AAU3HNZ4"/>
<dbReference type="InterPro" id="IPR004136">
    <property type="entry name" value="NMO"/>
</dbReference>
<evidence type="ECO:0000313" key="4">
    <source>
        <dbReference type="EMBL" id="WTZ07162.1"/>
    </source>
</evidence>
<evidence type="ECO:0000256" key="2">
    <source>
        <dbReference type="ARBA" id="ARBA00022643"/>
    </source>
</evidence>
<sequence length="320" mass="32354">MPLSTAFTTLFGVEHPIALAPMGGSAGGELAAAVSRGGGLGLLGAGGGDPDWLARELPIVAGAGKPWGVGFQTWAAGAAVIEQTLEYGPAAVMFSFGDPSPYTERVRETGAAVIIQVTDLDEAGQAVKLGADVIVAQGTESGGHGGRHGRSTLPFVPVVVDMAEGVPVLAAGGIADGRGVAAVLALGAAGAVIGTRFQATAESLVDPATAKALVDGRGQDTERNRILDIARSSRWPSKYTARTLGHPYLDRWRGRETELAADPAAARLAYQADVANGDVPAQPVWAGEGVDLVTDLPPAAELVATLASEAGQALARAGRG</sequence>
<keyword evidence="4" id="KW-0503">Monooxygenase</keyword>
<keyword evidence="3" id="KW-0560">Oxidoreductase</keyword>
<dbReference type="CDD" id="cd04730">
    <property type="entry name" value="NPD_like"/>
    <property type="match status" value="1"/>
</dbReference>
<proteinExistence type="predicted"/>
<evidence type="ECO:0000256" key="3">
    <source>
        <dbReference type="ARBA" id="ARBA00023002"/>
    </source>
</evidence>
<gene>
    <name evidence="4" type="ORF">OG699_03630</name>
</gene>
<protein>
    <submittedName>
        <fullName evidence="4">Nitronate monooxygenase</fullName>
    </submittedName>
</protein>
<dbReference type="Gene3D" id="3.20.20.70">
    <property type="entry name" value="Aldolase class I"/>
    <property type="match status" value="1"/>
</dbReference>
<reference evidence="4" key="1">
    <citation type="submission" date="2022-10" db="EMBL/GenBank/DDBJ databases">
        <title>The complete genomes of actinobacterial strains from the NBC collection.</title>
        <authorList>
            <person name="Joergensen T.S."/>
            <person name="Alvarez Arevalo M."/>
            <person name="Sterndorff E.B."/>
            <person name="Faurdal D."/>
            <person name="Vuksanovic O."/>
            <person name="Mourched A.-S."/>
            <person name="Charusanti P."/>
            <person name="Shaw S."/>
            <person name="Blin K."/>
            <person name="Weber T."/>
        </authorList>
    </citation>
    <scope>NUCLEOTIDE SEQUENCE</scope>
    <source>
        <strain evidence="4">NBC_01393</strain>
    </source>
</reference>
<organism evidence="4">
    <name type="scientific">Streptomyces sp. NBC_01393</name>
    <dbReference type="NCBI Taxonomy" id="2903851"/>
    <lineage>
        <taxon>Bacteria</taxon>
        <taxon>Bacillati</taxon>
        <taxon>Actinomycetota</taxon>
        <taxon>Actinomycetes</taxon>
        <taxon>Kitasatosporales</taxon>
        <taxon>Streptomycetaceae</taxon>
        <taxon>Streptomyces</taxon>
    </lineage>
</organism>
<dbReference type="InterPro" id="IPR013785">
    <property type="entry name" value="Aldolase_TIM"/>
</dbReference>
<dbReference type="EMBL" id="CP109546">
    <property type="protein sequence ID" value="WTZ07162.1"/>
    <property type="molecule type" value="Genomic_DNA"/>
</dbReference>
<evidence type="ECO:0000256" key="1">
    <source>
        <dbReference type="ARBA" id="ARBA00022630"/>
    </source>
</evidence>